<gene>
    <name evidence="1" type="ORF">FB567DRAFT_619059</name>
</gene>
<dbReference type="OrthoDB" id="3690469at2759"/>
<keyword evidence="2" id="KW-1185">Reference proteome</keyword>
<evidence type="ECO:0000313" key="1">
    <source>
        <dbReference type="EMBL" id="KAH7089764.1"/>
    </source>
</evidence>
<organism evidence="1 2">
    <name type="scientific">Paraphoma chrysanthemicola</name>
    <dbReference type="NCBI Taxonomy" id="798071"/>
    <lineage>
        <taxon>Eukaryota</taxon>
        <taxon>Fungi</taxon>
        <taxon>Dikarya</taxon>
        <taxon>Ascomycota</taxon>
        <taxon>Pezizomycotina</taxon>
        <taxon>Dothideomycetes</taxon>
        <taxon>Pleosporomycetidae</taxon>
        <taxon>Pleosporales</taxon>
        <taxon>Pleosporineae</taxon>
        <taxon>Phaeosphaeriaceae</taxon>
        <taxon>Paraphoma</taxon>
    </lineage>
</organism>
<dbReference type="AlphaFoldDB" id="A0A8K0W0C5"/>
<proteinExistence type="predicted"/>
<comment type="caution">
    <text evidence="1">The sequence shown here is derived from an EMBL/GenBank/DDBJ whole genome shotgun (WGS) entry which is preliminary data.</text>
</comment>
<accession>A0A8K0W0C5</accession>
<protein>
    <submittedName>
        <fullName evidence="1">Uncharacterized protein</fullName>
    </submittedName>
</protein>
<dbReference type="Proteomes" id="UP000813461">
    <property type="component" value="Unassembled WGS sequence"/>
</dbReference>
<sequence>MIIPIYLIDTRESEPIAKGKSHPATSEANSILNLPAEIRNLVYDALFHVPGGIRLAPHDDDHYYGGRRYYFVDQLFEDDDVGDALAVGFPLLATCRQIHREAVSTLFSSNTWIIGRISMATSQNTS</sequence>
<name>A0A8K0W0C5_9PLEO</name>
<reference evidence="1" key="1">
    <citation type="journal article" date="2021" name="Nat. Commun.">
        <title>Genetic determinants of endophytism in the Arabidopsis root mycobiome.</title>
        <authorList>
            <person name="Mesny F."/>
            <person name="Miyauchi S."/>
            <person name="Thiergart T."/>
            <person name="Pickel B."/>
            <person name="Atanasova L."/>
            <person name="Karlsson M."/>
            <person name="Huettel B."/>
            <person name="Barry K.W."/>
            <person name="Haridas S."/>
            <person name="Chen C."/>
            <person name="Bauer D."/>
            <person name="Andreopoulos W."/>
            <person name="Pangilinan J."/>
            <person name="LaButti K."/>
            <person name="Riley R."/>
            <person name="Lipzen A."/>
            <person name="Clum A."/>
            <person name="Drula E."/>
            <person name="Henrissat B."/>
            <person name="Kohler A."/>
            <person name="Grigoriev I.V."/>
            <person name="Martin F.M."/>
            <person name="Hacquard S."/>
        </authorList>
    </citation>
    <scope>NUCLEOTIDE SEQUENCE</scope>
    <source>
        <strain evidence="1">MPI-SDFR-AT-0120</strain>
    </source>
</reference>
<evidence type="ECO:0000313" key="2">
    <source>
        <dbReference type="Proteomes" id="UP000813461"/>
    </source>
</evidence>
<dbReference type="EMBL" id="JAGMVJ010000006">
    <property type="protein sequence ID" value="KAH7089764.1"/>
    <property type="molecule type" value="Genomic_DNA"/>
</dbReference>